<organism evidence="1 2">
    <name type="scientific">Frankliniella fusca</name>
    <dbReference type="NCBI Taxonomy" id="407009"/>
    <lineage>
        <taxon>Eukaryota</taxon>
        <taxon>Metazoa</taxon>
        <taxon>Ecdysozoa</taxon>
        <taxon>Arthropoda</taxon>
        <taxon>Hexapoda</taxon>
        <taxon>Insecta</taxon>
        <taxon>Pterygota</taxon>
        <taxon>Neoptera</taxon>
        <taxon>Paraneoptera</taxon>
        <taxon>Thysanoptera</taxon>
        <taxon>Terebrantia</taxon>
        <taxon>Thripoidea</taxon>
        <taxon>Thripidae</taxon>
        <taxon>Frankliniella</taxon>
    </lineage>
</organism>
<name>A0AAE1H6R4_9NEOP</name>
<reference evidence="1" key="1">
    <citation type="submission" date="2021-07" db="EMBL/GenBank/DDBJ databases">
        <authorList>
            <person name="Catto M.A."/>
            <person name="Jacobson A."/>
            <person name="Kennedy G."/>
            <person name="Labadie P."/>
            <person name="Hunt B.G."/>
            <person name="Srinivasan R."/>
        </authorList>
    </citation>
    <scope>NUCLEOTIDE SEQUENCE</scope>
    <source>
        <strain evidence="1">PL_HMW_Pooled</strain>
        <tissue evidence="1">Head</tissue>
    </source>
</reference>
<protein>
    <submittedName>
        <fullName evidence="1">Sulfate transporter</fullName>
    </submittedName>
</protein>
<dbReference type="AlphaFoldDB" id="A0AAE1H6R4"/>
<reference evidence="1" key="2">
    <citation type="journal article" date="2023" name="BMC Genomics">
        <title>Pest status, molecular evolution, and epigenetic factors derived from the genome assembly of Frankliniella fusca, a thysanopteran phytovirus vector.</title>
        <authorList>
            <person name="Catto M.A."/>
            <person name="Labadie P.E."/>
            <person name="Jacobson A.L."/>
            <person name="Kennedy G.G."/>
            <person name="Srinivasan R."/>
            <person name="Hunt B.G."/>
        </authorList>
    </citation>
    <scope>NUCLEOTIDE SEQUENCE</scope>
    <source>
        <strain evidence="1">PL_HMW_Pooled</strain>
    </source>
</reference>
<gene>
    <name evidence="1" type="ORF">KUF71_024465</name>
</gene>
<comment type="caution">
    <text evidence="1">The sequence shown here is derived from an EMBL/GenBank/DDBJ whole genome shotgun (WGS) entry which is preliminary data.</text>
</comment>
<keyword evidence="2" id="KW-1185">Reference proteome</keyword>
<evidence type="ECO:0000313" key="1">
    <source>
        <dbReference type="EMBL" id="KAK3915166.1"/>
    </source>
</evidence>
<sequence>MCGCTGLAVSAHPHPLCLLATAARTPCTETFLGDHPCMLVATKAAMGLE</sequence>
<proteinExistence type="predicted"/>
<accession>A0AAE1H6R4</accession>
<evidence type="ECO:0000313" key="2">
    <source>
        <dbReference type="Proteomes" id="UP001219518"/>
    </source>
</evidence>
<dbReference type="EMBL" id="JAHWGI010000409">
    <property type="protein sequence ID" value="KAK3915166.1"/>
    <property type="molecule type" value="Genomic_DNA"/>
</dbReference>
<dbReference type="Proteomes" id="UP001219518">
    <property type="component" value="Unassembled WGS sequence"/>
</dbReference>